<dbReference type="EMBL" id="JAJEQN010000011">
    <property type="protein sequence ID" value="MCC2221173.1"/>
    <property type="molecule type" value="Genomic_DNA"/>
</dbReference>
<dbReference type="RefSeq" id="WP_147366047.1">
    <property type="nucleotide sequence ID" value="NZ_JAJEQN010000011.1"/>
</dbReference>
<feature type="transmembrane region" description="Helical" evidence="1">
    <location>
        <begin position="26"/>
        <end position="46"/>
    </location>
</feature>
<protein>
    <submittedName>
        <fullName evidence="2">Uncharacterized protein</fullName>
    </submittedName>
</protein>
<sequence>MIKKMTGRRQTKYKRLSQRCVNNKKGVSLVGVIVAFLLLMIIMLMFQKSLKVSGNLIARSVDIRKEEQELIGDYYKNRTSPTNTESVSCVFSGEDGSFTLNTKWSSYSRQNASIFYFGDGTTGYENRSSAMSDGGDEQ</sequence>
<proteinExistence type="predicted"/>
<keyword evidence="3" id="KW-1185">Reference proteome</keyword>
<keyword evidence="1" id="KW-1133">Transmembrane helix</keyword>
<reference evidence="2 3" key="1">
    <citation type="submission" date="2021-10" db="EMBL/GenBank/DDBJ databases">
        <title>Anaerobic single-cell dispensing facilitates the cultivation of human gut bacteria.</title>
        <authorList>
            <person name="Afrizal A."/>
        </authorList>
    </citation>
    <scope>NUCLEOTIDE SEQUENCE [LARGE SCALE GENOMIC DNA]</scope>
    <source>
        <strain evidence="2 3">CLA-AA-H224</strain>
    </source>
</reference>
<gene>
    <name evidence="2" type="ORF">LKD48_05855</name>
</gene>
<comment type="caution">
    <text evidence="2">The sequence shown here is derived from an EMBL/GenBank/DDBJ whole genome shotgun (WGS) entry which is preliminary data.</text>
</comment>
<evidence type="ECO:0000313" key="3">
    <source>
        <dbReference type="Proteomes" id="UP001198200"/>
    </source>
</evidence>
<name>A0AAE3E3W2_9FIRM</name>
<evidence type="ECO:0000313" key="2">
    <source>
        <dbReference type="EMBL" id="MCC2221173.1"/>
    </source>
</evidence>
<evidence type="ECO:0000256" key="1">
    <source>
        <dbReference type="SAM" id="Phobius"/>
    </source>
</evidence>
<keyword evidence="1" id="KW-0812">Transmembrane</keyword>
<accession>A0AAE3E3W2</accession>
<organism evidence="2 3">
    <name type="scientific">Anthropogastromicrobium aceti</name>
    <dbReference type="NCBI Taxonomy" id="2981768"/>
    <lineage>
        <taxon>Bacteria</taxon>
        <taxon>Bacillati</taxon>
        <taxon>Bacillota</taxon>
        <taxon>Clostridia</taxon>
        <taxon>Lachnospirales</taxon>
        <taxon>Lachnospiraceae</taxon>
        <taxon>Anthropogastromicrobium</taxon>
    </lineage>
</organism>
<dbReference type="AlphaFoldDB" id="A0AAE3E3W2"/>
<dbReference type="Proteomes" id="UP001198200">
    <property type="component" value="Unassembled WGS sequence"/>
</dbReference>
<keyword evidence="1" id="KW-0472">Membrane</keyword>